<dbReference type="AlphaFoldDB" id="A0A521G5L8"/>
<proteinExistence type="predicted"/>
<keyword evidence="2" id="KW-1185">Reference proteome</keyword>
<reference evidence="1" key="1">
    <citation type="submission" date="2017-07" db="EMBL/GenBank/DDBJ databases">
        <title>The cable genome - Insights into the physiology and evolution of filamentous bacteria capable of sulfide oxidation via long distance electron transfer.</title>
        <authorList>
            <person name="Thorup C."/>
            <person name="Bjerg J.T."/>
            <person name="Schreiber L."/>
            <person name="Nielsen L.P."/>
            <person name="Kjeldsen K.U."/>
            <person name="Boesen T."/>
            <person name="Boggild A."/>
            <person name="Meysman F."/>
            <person name="Geelhoed J."/>
            <person name="Schramm A."/>
        </authorList>
    </citation>
    <scope>NUCLEOTIDE SEQUENCE [LARGE SCALE GENOMIC DNA]</scope>
    <source>
        <strain evidence="1">GS</strain>
    </source>
</reference>
<sequence>MVALARYASQFLFLLSKAMRINFSEEFFL</sequence>
<protein>
    <submittedName>
        <fullName evidence="1">Uncharacterized protein</fullName>
    </submittedName>
</protein>
<name>A0A521G5L8_9BACT</name>
<organism evidence="1 2">
    <name type="scientific">Candidatus Electronema aureum</name>
    <dbReference type="NCBI Taxonomy" id="2005002"/>
    <lineage>
        <taxon>Bacteria</taxon>
        <taxon>Pseudomonadati</taxon>
        <taxon>Thermodesulfobacteriota</taxon>
        <taxon>Desulfobulbia</taxon>
        <taxon>Desulfobulbales</taxon>
        <taxon>Desulfobulbaceae</taxon>
        <taxon>Candidatus Electronema</taxon>
    </lineage>
</organism>
<accession>A0A521G5L8</accession>
<gene>
    <name evidence="1" type="ORF">CDV28_101217</name>
</gene>
<evidence type="ECO:0000313" key="1">
    <source>
        <dbReference type="EMBL" id="TAA76313.1"/>
    </source>
</evidence>
<dbReference type="Proteomes" id="UP000316238">
    <property type="component" value="Unassembled WGS sequence"/>
</dbReference>
<dbReference type="EMBL" id="NQJD01000001">
    <property type="protein sequence ID" value="TAA76313.1"/>
    <property type="molecule type" value="Genomic_DNA"/>
</dbReference>
<evidence type="ECO:0000313" key="2">
    <source>
        <dbReference type="Proteomes" id="UP000316238"/>
    </source>
</evidence>
<comment type="caution">
    <text evidence="1">The sequence shown here is derived from an EMBL/GenBank/DDBJ whole genome shotgun (WGS) entry which is preliminary data.</text>
</comment>